<feature type="transmembrane region" description="Helical" evidence="1">
    <location>
        <begin position="38"/>
        <end position="59"/>
    </location>
</feature>
<evidence type="ECO:0000256" key="1">
    <source>
        <dbReference type="SAM" id="Phobius"/>
    </source>
</evidence>
<name>A0ABY6P5J4_9NOCA</name>
<evidence type="ECO:0000313" key="3">
    <source>
        <dbReference type="EMBL" id="UZJ26915.1"/>
    </source>
</evidence>
<keyword evidence="1" id="KW-0472">Membrane</keyword>
<dbReference type="InterPro" id="IPR040811">
    <property type="entry name" value="SLATT_4"/>
</dbReference>
<sequence length="189" mass="21259">MSAPDEINIANLRESLGRVVYSHKTHEKAREIESAKTAVIKWFNIILTALTAGSIFSALTTDEHVLLVIGAVISMIAVAFVVFQLSFDPRGSEERHRATAKQLWLIREQYQLLLVDMMETQTAGQDLLVRRDTLVADLGIVYSQAPNTSPRAYKKAQTALQVKDDMTFSDEEIDRFLPLVLQTTNRKPD</sequence>
<keyword evidence="4" id="KW-1185">Reference proteome</keyword>
<evidence type="ECO:0000313" key="4">
    <source>
        <dbReference type="Proteomes" id="UP001164965"/>
    </source>
</evidence>
<gene>
    <name evidence="3" type="ORF">RHODO2019_18145</name>
</gene>
<dbReference type="Proteomes" id="UP001164965">
    <property type="component" value="Plasmid unnamed1"/>
</dbReference>
<protein>
    <submittedName>
        <fullName evidence="3">SLATT domain-containing protein</fullName>
    </submittedName>
</protein>
<dbReference type="NCBIfam" id="NF033632">
    <property type="entry name" value="SLATT_4"/>
    <property type="match status" value="1"/>
</dbReference>
<feature type="transmembrane region" description="Helical" evidence="1">
    <location>
        <begin position="65"/>
        <end position="87"/>
    </location>
</feature>
<keyword evidence="1" id="KW-1133">Transmembrane helix</keyword>
<reference evidence="3" key="1">
    <citation type="submission" date="2022-10" db="EMBL/GenBank/DDBJ databases">
        <title>Rhodococcus sp.75.</title>
        <authorList>
            <person name="Sun M."/>
        </authorList>
    </citation>
    <scope>NUCLEOTIDE SEQUENCE</scope>
    <source>
        <strain evidence="3">75</strain>
        <plasmid evidence="3">unnamed1</plasmid>
    </source>
</reference>
<proteinExistence type="predicted"/>
<accession>A0ABY6P5J4</accession>
<geneLocation type="plasmid" evidence="3 4">
    <name>unnamed1</name>
</geneLocation>
<organism evidence="3 4">
    <name type="scientific">Rhodococcus antarcticus</name>
    <dbReference type="NCBI Taxonomy" id="2987751"/>
    <lineage>
        <taxon>Bacteria</taxon>
        <taxon>Bacillati</taxon>
        <taxon>Actinomycetota</taxon>
        <taxon>Actinomycetes</taxon>
        <taxon>Mycobacteriales</taxon>
        <taxon>Nocardiaceae</taxon>
        <taxon>Rhodococcus</taxon>
    </lineage>
</organism>
<keyword evidence="3" id="KW-0614">Plasmid</keyword>
<dbReference type="Pfam" id="PF18186">
    <property type="entry name" value="SLATT_4"/>
    <property type="match status" value="1"/>
</dbReference>
<dbReference type="RefSeq" id="WP_265385019.1">
    <property type="nucleotide sequence ID" value="NZ_CP110616.1"/>
</dbReference>
<keyword evidence="1" id="KW-0812">Transmembrane</keyword>
<evidence type="ECO:0000259" key="2">
    <source>
        <dbReference type="Pfam" id="PF18186"/>
    </source>
</evidence>
<feature type="domain" description="SMODS and SLOG-associating 2TM effector" evidence="2">
    <location>
        <begin position="11"/>
        <end position="172"/>
    </location>
</feature>
<dbReference type="EMBL" id="CP110616">
    <property type="protein sequence ID" value="UZJ26915.1"/>
    <property type="molecule type" value="Genomic_DNA"/>
</dbReference>